<organism evidence="5 6">
    <name type="scientific">Haemaphysalis longicornis</name>
    <name type="common">Bush tick</name>
    <dbReference type="NCBI Taxonomy" id="44386"/>
    <lineage>
        <taxon>Eukaryota</taxon>
        <taxon>Metazoa</taxon>
        <taxon>Ecdysozoa</taxon>
        <taxon>Arthropoda</taxon>
        <taxon>Chelicerata</taxon>
        <taxon>Arachnida</taxon>
        <taxon>Acari</taxon>
        <taxon>Parasitiformes</taxon>
        <taxon>Ixodida</taxon>
        <taxon>Ixodoidea</taxon>
        <taxon>Ixodidae</taxon>
        <taxon>Haemaphysalinae</taxon>
        <taxon>Haemaphysalis</taxon>
    </lineage>
</organism>
<evidence type="ECO:0000259" key="4">
    <source>
        <dbReference type="PROSITE" id="PS50207"/>
    </source>
</evidence>
<keyword evidence="6" id="KW-1185">Reference proteome</keyword>
<dbReference type="InterPro" id="IPR002398">
    <property type="entry name" value="Pept_C14"/>
</dbReference>
<dbReference type="Gene3D" id="3.40.50.1460">
    <property type="match status" value="1"/>
</dbReference>
<dbReference type="InterPro" id="IPR011600">
    <property type="entry name" value="Pept_C14_caspase"/>
</dbReference>
<comment type="caution">
    <text evidence="5">The sequence shown here is derived from an EMBL/GenBank/DDBJ whole genome shotgun (WGS) entry which is preliminary data.</text>
</comment>
<dbReference type="PROSITE" id="PS50207">
    <property type="entry name" value="CASPASE_P10"/>
    <property type="match status" value="1"/>
</dbReference>
<evidence type="ECO:0000256" key="1">
    <source>
        <dbReference type="ARBA" id="ARBA00022670"/>
    </source>
</evidence>
<dbReference type="SUPFAM" id="SSF52129">
    <property type="entry name" value="Caspase-like"/>
    <property type="match status" value="1"/>
</dbReference>
<dbReference type="Pfam" id="PF00656">
    <property type="entry name" value="Peptidase_C14"/>
    <property type="match status" value="1"/>
</dbReference>
<gene>
    <name evidence="5" type="ORF">HPB48_020598</name>
</gene>
<evidence type="ECO:0000256" key="2">
    <source>
        <dbReference type="ARBA" id="ARBA00022703"/>
    </source>
</evidence>
<protein>
    <recommendedName>
        <fullName evidence="4">Caspase family p10 domain-containing protein</fullName>
    </recommendedName>
</protein>
<reference evidence="5 6" key="1">
    <citation type="journal article" date="2020" name="Cell">
        <title>Large-Scale Comparative Analyses of Tick Genomes Elucidate Their Genetic Diversity and Vector Capacities.</title>
        <authorList>
            <consortium name="Tick Genome and Microbiome Consortium (TIGMIC)"/>
            <person name="Jia N."/>
            <person name="Wang J."/>
            <person name="Shi W."/>
            <person name="Du L."/>
            <person name="Sun Y."/>
            <person name="Zhan W."/>
            <person name="Jiang J.F."/>
            <person name="Wang Q."/>
            <person name="Zhang B."/>
            <person name="Ji P."/>
            <person name="Bell-Sakyi L."/>
            <person name="Cui X.M."/>
            <person name="Yuan T.T."/>
            <person name="Jiang B.G."/>
            <person name="Yang W.F."/>
            <person name="Lam T.T."/>
            <person name="Chang Q.C."/>
            <person name="Ding S.J."/>
            <person name="Wang X.J."/>
            <person name="Zhu J.G."/>
            <person name="Ruan X.D."/>
            <person name="Zhao L."/>
            <person name="Wei J.T."/>
            <person name="Ye R.Z."/>
            <person name="Que T.C."/>
            <person name="Du C.H."/>
            <person name="Zhou Y.H."/>
            <person name="Cheng J.X."/>
            <person name="Dai P.F."/>
            <person name="Guo W.B."/>
            <person name="Han X.H."/>
            <person name="Huang E.J."/>
            <person name="Li L.F."/>
            <person name="Wei W."/>
            <person name="Gao Y.C."/>
            <person name="Liu J.Z."/>
            <person name="Shao H.Z."/>
            <person name="Wang X."/>
            <person name="Wang C.C."/>
            <person name="Yang T.C."/>
            <person name="Huo Q.B."/>
            <person name="Li W."/>
            <person name="Chen H.Y."/>
            <person name="Chen S.E."/>
            <person name="Zhou L.G."/>
            <person name="Ni X.B."/>
            <person name="Tian J.H."/>
            <person name="Sheng Y."/>
            <person name="Liu T."/>
            <person name="Pan Y.S."/>
            <person name="Xia L.Y."/>
            <person name="Li J."/>
            <person name="Zhao F."/>
            <person name="Cao W.C."/>
        </authorList>
    </citation>
    <scope>NUCLEOTIDE SEQUENCE [LARGE SCALE GENOMIC DNA]</scope>
    <source>
        <strain evidence="5">HaeL-2018</strain>
    </source>
</reference>
<dbReference type="InterPro" id="IPR029030">
    <property type="entry name" value="Caspase-like_dom_sf"/>
</dbReference>
<dbReference type="AlphaFoldDB" id="A0A9J6GUC4"/>
<evidence type="ECO:0000256" key="3">
    <source>
        <dbReference type="ARBA" id="ARBA00022801"/>
    </source>
</evidence>
<dbReference type="OrthoDB" id="6044770at2759"/>
<keyword evidence="1" id="KW-0645">Protease</keyword>
<dbReference type="Proteomes" id="UP000821853">
    <property type="component" value="Unassembled WGS sequence"/>
</dbReference>
<dbReference type="GO" id="GO:0004197">
    <property type="term" value="F:cysteine-type endopeptidase activity"/>
    <property type="evidence" value="ECO:0007669"/>
    <property type="project" value="InterPro"/>
</dbReference>
<keyword evidence="3" id="KW-0378">Hydrolase</keyword>
<accession>A0A9J6GUC4</accession>
<proteinExistence type="predicted"/>
<evidence type="ECO:0000313" key="5">
    <source>
        <dbReference type="EMBL" id="KAH9377852.1"/>
    </source>
</evidence>
<dbReference type="PANTHER" id="PTHR47901">
    <property type="entry name" value="CASPASE RECRUITMENT DOMAIN-CONTAINING PROTEIN 18"/>
    <property type="match status" value="1"/>
</dbReference>
<name>A0A9J6GUC4_HAELO</name>
<dbReference type="GO" id="GO:0006508">
    <property type="term" value="P:proteolysis"/>
    <property type="evidence" value="ECO:0007669"/>
    <property type="project" value="UniProtKB-KW"/>
</dbReference>
<sequence length="103" mass="11887">MYCAYATIPEYVALRDPERGSWFFSAVYDVFSLHAATTDLEGLMKKVTSQVMQHCTPDNTMQTTNTETYGWRKQLYFNPGNARIENAKCIPSSPKRIRRDIIQ</sequence>
<dbReference type="InterPro" id="IPR002138">
    <property type="entry name" value="Pept_C14_p10"/>
</dbReference>
<feature type="domain" description="Caspase family p10" evidence="4">
    <location>
        <begin position="1"/>
        <end position="79"/>
    </location>
</feature>
<keyword evidence="2" id="KW-0053">Apoptosis</keyword>
<evidence type="ECO:0000313" key="6">
    <source>
        <dbReference type="Proteomes" id="UP000821853"/>
    </source>
</evidence>
<dbReference type="GO" id="GO:0006915">
    <property type="term" value="P:apoptotic process"/>
    <property type="evidence" value="ECO:0007669"/>
    <property type="project" value="UniProtKB-KW"/>
</dbReference>
<dbReference type="PANTHER" id="PTHR47901:SF8">
    <property type="entry name" value="CASPASE-3"/>
    <property type="match status" value="1"/>
</dbReference>
<dbReference type="VEuPathDB" id="VectorBase:HLOH_041915"/>
<dbReference type="EMBL" id="JABSTR010000008">
    <property type="protein sequence ID" value="KAH9377852.1"/>
    <property type="molecule type" value="Genomic_DNA"/>
</dbReference>